<feature type="domain" description="Histidine kinase" evidence="13">
    <location>
        <begin position="248"/>
        <end position="463"/>
    </location>
</feature>
<dbReference type="Pfam" id="PF02518">
    <property type="entry name" value="HATPase_c"/>
    <property type="match status" value="1"/>
</dbReference>
<dbReference type="InterPro" id="IPR036890">
    <property type="entry name" value="HATPase_C_sf"/>
</dbReference>
<evidence type="ECO:0000256" key="1">
    <source>
        <dbReference type="ARBA" id="ARBA00000085"/>
    </source>
</evidence>
<dbReference type="SUPFAM" id="SSF158472">
    <property type="entry name" value="HAMP domain-like"/>
    <property type="match status" value="1"/>
</dbReference>
<dbReference type="CDD" id="cd06225">
    <property type="entry name" value="HAMP"/>
    <property type="match status" value="1"/>
</dbReference>
<evidence type="ECO:0000259" key="13">
    <source>
        <dbReference type="PROSITE" id="PS50109"/>
    </source>
</evidence>
<dbReference type="SMART" id="SM00387">
    <property type="entry name" value="HATPase_c"/>
    <property type="match status" value="1"/>
</dbReference>
<dbReference type="PROSITE" id="PS50109">
    <property type="entry name" value="HIS_KIN"/>
    <property type="match status" value="1"/>
</dbReference>
<evidence type="ECO:0000256" key="6">
    <source>
        <dbReference type="ARBA" id="ARBA00022692"/>
    </source>
</evidence>
<feature type="transmembrane region" description="Helical" evidence="12">
    <location>
        <begin position="163"/>
        <end position="182"/>
    </location>
</feature>
<dbReference type="InterPro" id="IPR005467">
    <property type="entry name" value="His_kinase_dom"/>
</dbReference>
<proteinExistence type="predicted"/>
<evidence type="ECO:0000313" key="16">
    <source>
        <dbReference type="Proteomes" id="UP000286716"/>
    </source>
</evidence>
<evidence type="ECO:0000256" key="4">
    <source>
        <dbReference type="ARBA" id="ARBA00022553"/>
    </source>
</evidence>
<dbReference type="CDD" id="cd00082">
    <property type="entry name" value="HisKA"/>
    <property type="match status" value="1"/>
</dbReference>
<name>A0A428W4F3_AMYBA</name>
<dbReference type="InterPro" id="IPR036097">
    <property type="entry name" value="HisK_dim/P_sf"/>
</dbReference>
<dbReference type="PANTHER" id="PTHR45436">
    <property type="entry name" value="SENSOR HISTIDINE KINASE YKOH"/>
    <property type="match status" value="1"/>
</dbReference>
<evidence type="ECO:0000256" key="8">
    <source>
        <dbReference type="ARBA" id="ARBA00022989"/>
    </source>
</evidence>
<dbReference type="SUPFAM" id="SSF55874">
    <property type="entry name" value="ATPase domain of HSP90 chaperone/DNA topoisomerase II/histidine kinase"/>
    <property type="match status" value="1"/>
</dbReference>
<keyword evidence="5" id="KW-0808">Transferase</keyword>
<reference evidence="15 16" key="1">
    <citation type="submission" date="2018-05" db="EMBL/GenBank/DDBJ databases">
        <title>Evolution of GPA BGCs.</title>
        <authorList>
            <person name="Waglechner N."/>
            <person name="Wright G.D."/>
        </authorList>
    </citation>
    <scope>NUCLEOTIDE SEQUENCE [LARGE SCALE GENOMIC DNA]</scope>
    <source>
        <strain evidence="15 16">DSM 5908</strain>
    </source>
</reference>
<dbReference type="Pfam" id="PF00512">
    <property type="entry name" value="HisKA"/>
    <property type="match status" value="1"/>
</dbReference>
<dbReference type="InterPro" id="IPR003660">
    <property type="entry name" value="HAMP_dom"/>
</dbReference>
<evidence type="ECO:0000259" key="14">
    <source>
        <dbReference type="PROSITE" id="PS50885"/>
    </source>
</evidence>
<organism evidence="15 16">
    <name type="scientific">Amycolatopsis balhimycina DSM 5908</name>
    <dbReference type="NCBI Taxonomy" id="1081091"/>
    <lineage>
        <taxon>Bacteria</taxon>
        <taxon>Bacillati</taxon>
        <taxon>Actinomycetota</taxon>
        <taxon>Actinomycetes</taxon>
        <taxon>Pseudonocardiales</taxon>
        <taxon>Pseudonocardiaceae</taxon>
        <taxon>Amycolatopsis</taxon>
    </lineage>
</organism>
<gene>
    <name evidence="15" type="ORF">DMA12_34930</name>
</gene>
<dbReference type="RefSeq" id="WP_020646534.1">
    <property type="nucleotide sequence ID" value="NZ_QHHU01000063.1"/>
</dbReference>
<dbReference type="EMBL" id="QHHU01000063">
    <property type="protein sequence ID" value="RSM37946.1"/>
    <property type="molecule type" value="Genomic_DNA"/>
</dbReference>
<dbReference type="InterPro" id="IPR003661">
    <property type="entry name" value="HisK_dim/P_dom"/>
</dbReference>
<dbReference type="InterPro" id="IPR050428">
    <property type="entry name" value="TCS_sensor_his_kinase"/>
</dbReference>
<evidence type="ECO:0000256" key="3">
    <source>
        <dbReference type="ARBA" id="ARBA00012438"/>
    </source>
</evidence>
<dbReference type="GO" id="GO:0005886">
    <property type="term" value="C:plasma membrane"/>
    <property type="evidence" value="ECO:0007669"/>
    <property type="project" value="UniProtKB-SubCell"/>
</dbReference>
<comment type="catalytic activity">
    <reaction evidence="1">
        <text>ATP + protein L-histidine = ADP + protein N-phospho-L-histidine.</text>
        <dbReference type="EC" id="2.7.13.3"/>
    </reaction>
</comment>
<dbReference type="Gene3D" id="1.10.287.130">
    <property type="match status" value="1"/>
</dbReference>
<evidence type="ECO:0000256" key="11">
    <source>
        <dbReference type="SAM" id="MobiDB-lite"/>
    </source>
</evidence>
<evidence type="ECO:0000313" key="15">
    <source>
        <dbReference type="EMBL" id="RSM37946.1"/>
    </source>
</evidence>
<evidence type="ECO:0000256" key="10">
    <source>
        <dbReference type="ARBA" id="ARBA00023136"/>
    </source>
</evidence>
<dbReference type="PROSITE" id="PS50885">
    <property type="entry name" value="HAMP"/>
    <property type="match status" value="1"/>
</dbReference>
<keyword evidence="7 15" id="KW-0418">Kinase</keyword>
<feature type="region of interest" description="Disordered" evidence="11">
    <location>
        <begin position="101"/>
        <end position="123"/>
    </location>
</feature>
<keyword evidence="16" id="KW-1185">Reference proteome</keyword>
<dbReference type="Gene3D" id="3.30.565.10">
    <property type="entry name" value="Histidine kinase-like ATPase, C-terminal domain"/>
    <property type="match status" value="1"/>
</dbReference>
<dbReference type="Gene3D" id="6.10.340.10">
    <property type="match status" value="1"/>
</dbReference>
<evidence type="ECO:0000256" key="7">
    <source>
        <dbReference type="ARBA" id="ARBA00022777"/>
    </source>
</evidence>
<dbReference type="Proteomes" id="UP000286716">
    <property type="component" value="Unassembled WGS sequence"/>
</dbReference>
<dbReference type="GO" id="GO:0000155">
    <property type="term" value="F:phosphorelay sensor kinase activity"/>
    <property type="evidence" value="ECO:0007669"/>
    <property type="project" value="InterPro"/>
</dbReference>
<dbReference type="PANTHER" id="PTHR45436:SF5">
    <property type="entry name" value="SENSOR HISTIDINE KINASE TRCS"/>
    <property type="match status" value="1"/>
</dbReference>
<dbReference type="CDD" id="cd00075">
    <property type="entry name" value="HATPase"/>
    <property type="match status" value="1"/>
</dbReference>
<keyword evidence="10 12" id="KW-0472">Membrane</keyword>
<dbReference type="Pfam" id="PF00672">
    <property type="entry name" value="HAMP"/>
    <property type="match status" value="1"/>
</dbReference>
<protein>
    <recommendedName>
        <fullName evidence="3">histidine kinase</fullName>
        <ecNumber evidence="3">2.7.13.3</ecNumber>
    </recommendedName>
</protein>
<dbReference type="SMART" id="SM00304">
    <property type="entry name" value="HAMP"/>
    <property type="match status" value="1"/>
</dbReference>
<sequence length="464" mass="49253">MKRPRWKTLSLRARLGVLVAVAVAIAVVTVSASSWSITRANLYDQFDARLQSYAQLAAKTSSPEEALQTLRSTEEHPGFGRDGGLTVQFLSATGAVTGTAGTMPVIPSSPLDEPVASGSLSRTSDVRRIAGDRFRVWTAQRSDGGAVQVAQDSEEVEKTLARLGFWLLAVSLVGVLGATFTGRAIARSALRPVDDLTAAAENVARTQELSAAIDVAATGEIGRLATSFNAMLGALSRSRDEQRRLVEDAGHELRTPLASLRNNIELLIHADANPQRRLSPEDRSRLLSDLDTQAIELTALVGELVELSTGERPSEAAEHLVLADVVRSAVERARSRWPDVFFEAELTGAEVVARPGAIERAVVNVLDNAAKWSPSGTTVLVTMSVASGTVRVRVDDEGPGIAEVDLPHVFERFYRADAARALPGSGLGLAIVDQVLTQHGGRAEAGHADGGGARFDLVLPLAAS</sequence>
<dbReference type="InterPro" id="IPR003594">
    <property type="entry name" value="HATPase_dom"/>
</dbReference>
<accession>A0A428W4F3</accession>
<evidence type="ECO:0000256" key="9">
    <source>
        <dbReference type="ARBA" id="ARBA00023012"/>
    </source>
</evidence>
<keyword evidence="8 12" id="KW-1133">Transmembrane helix</keyword>
<dbReference type="InterPro" id="IPR004358">
    <property type="entry name" value="Sig_transdc_His_kin-like_C"/>
</dbReference>
<dbReference type="PRINTS" id="PR00344">
    <property type="entry name" value="BCTRLSENSOR"/>
</dbReference>
<evidence type="ECO:0000256" key="2">
    <source>
        <dbReference type="ARBA" id="ARBA00004236"/>
    </source>
</evidence>
<comment type="caution">
    <text evidence="15">The sequence shown here is derived from an EMBL/GenBank/DDBJ whole genome shotgun (WGS) entry which is preliminary data.</text>
</comment>
<dbReference type="EC" id="2.7.13.3" evidence="3"/>
<keyword evidence="4" id="KW-0597">Phosphoprotein</keyword>
<dbReference type="AlphaFoldDB" id="A0A428W4F3"/>
<dbReference type="OrthoDB" id="9786919at2"/>
<feature type="domain" description="HAMP" evidence="14">
    <location>
        <begin position="187"/>
        <end position="240"/>
    </location>
</feature>
<dbReference type="SMART" id="SM00388">
    <property type="entry name" value="HisKA"/>
    <property type="match status" value="1"/>
</dbReference>
<evidence type="ECO:0000256" key="5">
    <source>
        <dbReference type="ARBA" id="ARBA00022679"/>
    </source>
</evidence>
<keyword evidence="6 12" id="KW-0812">Transmembrane</keyword>
<evidence type="ECO:0000256" key="12">
    <source>
        <dbReference type="SAM" id="Phobius"/>
    </source>
</evidence>
<dbReference type="SUPFAM" id="SSF47384">
    <property type="entry name" value="Homodimeric domain of signal transducing histidine kinase"/>
    <property type="match status" value="1"/>
</dbReference>
<keyword evidence="9" id="KW-0902">Two-component regulatory system</keyword>
<comment type="subcellular location">
    <subcellularLocation>
        <location evidence="2">Cell membrane</location>
    </subcellularLocation>
</comment>